<dbReference type="NCBIfam" id="TIGR00071">
    <property type="entry name" value="hisT_truA"/>
    <property type="match status" value="1"/>
</dbReference>
<dbReference type="EMBL" id="CAEZVL010000031">
    <property type="protein sequence ID" value="CAB4625270.1"/>
    <property type="molecule type" value="Genomic_DNA"/>
</dbReference>
<dbReference type="CDD" id="cd02570">
    <property type="entry name" value="PseudoU_synth_EcTruA"/>
    <property type="match status" value="1"/>
</dbReference>
<evidence type="ECO:0000256" key="3">
    <source>
        <dbReference type="ARBA" id="ARBA00023235"/>
    </source>
</evidence>
<dbReference type="PANTHER" id="PTHR11142:SF0">
    <property type="entry name" value="TRNA PSEUDOURIDINE SYNTHASE-LIKE 1"/>
    <property type="match status" value="1"/>
</dbReference>
<keyword evidence="2" id="KW-0819">tRNA processing</keyword>
<proteinExistence type="inferred from homology"/>
<dbReference type="InterPro" id="IPR020097">
    <property type="entry name" value="PsdUridine_synth_TruA_a/b_dom"/>
</dbReference>
<evidence type="ECO:0000313" key="5">
    <source>
        <dbReference type="EMBL" id="CAB4589941.1"/>
    </source>
</evidence>
<dbReference type="InterPro" id="IPR020094">
    <property type="entry name" value="TruA/RsuA/RluB/E/F_N"/>
</dbReference>
<evidence type="ECO:0000259" key="4">
    <source>
        <dbReference type="Pfam" id="PF01416"/>
    </source>
</evidence>
<dbReference type="Gene3D" id="3.30.70.660">
    <property type="entry name" value="Pseudouridine synthase I, catalytic domain, C-terminal subdomain"/>
    <property type="match status" value="1"/>
</dbReference>
<protein>
    <submittedName>
        <fullName evidence="6">Unannotated protein</fullName>
    </submittedName>
</protein>
<dbReference type="GO" id="GO:0031119">
    <property type="term" value="P:tRNA pseudouridine synthesis"/>
    <property type="evidence" value="ECO:0007669"/>
    <property type="project" value="TreeGrafter"/>
</dbReference>
<dbReference type="PIRSF" id="PIRSF001430">
    <property type="entry name" value="tRNA_psdUrid_synth"/>
    <property type="match status" value="1"/>
</dbReference>
<evidence type="ECO:0000313" key="6">
    <source>
        <dbReference type="EMBL" id="CAB4625270.1"/>
    </source>
</evidence>
<dbReference type="HAMAP" id="MF_00171">
    <property type="entry name" value="TruA"/>
    <property type="match status" value="1"/>
</dbReference>
<sequence>MAYEGSYFNGFAVNEGVRTIAGVIGDALSLISRFPVHITGAGRTDAGVHGWGQVISCDLPVDIDLEHLPRRLTKMCAPGIVVRSAEWAVEDFHARFSAQWRHYRYTVLNDPVADPFLAASAWHVPERLDVQLMYLACDPLIGEHDFSAFCRKPKPVENEPTPSMFRLVTQAQWSEQVSERGSRLLRFEIRANAFCHQMVRSIVGTLVDVGLGKITPGSMSAILHSRVRTEAGQVAPAHGLCLWEVGYLEQIFE</sequence>
<dbReference type="InterPro" id="IPR020095">
    <property type="entry name" value="PsdUridine_synth_TruA_C"/>
</dbReference>
<comment type="similarity">
    <text evidence="1">Belongs to the tRNA pseudouridine synthase TruA family.</text>
</comment>
<reference evidence="6" key="1">
    <citation type="submission" date="2020-05" db="EMBL/GenBank/DDBJ databases">
        <authorList>
            <person name="Chiriac C."/>
            <person name="Salcher M."/>
            <person name="Ghai R."/>
            <person name="Kavagutti S V."/>
        </authorList>
    </citation>
    <scope>NUCLEOTIDE SEQUENCE</scope>
</reference>
<keyword evidence="3" id="KW-0413">Isomerase</keyword>
<organism evidence="6">
    <name type="scientific">freshwater metagenome</name>
    <dbReference type="NCBI Taxonomy" id="449393"/>
    <lineage>
        <taxon>unclassified sequences</taxon>
        <taxon>metagenomes</taxon>
        <taxon>ecological metagenomes</taxon>
    </lineage>
</organism>
<evidence type="ECO:0000313" key="7">
    <source>
        <dbReference type="EMBL" id="CAB4967330.1"/>
    </source>
</evidence>
<gene>
    <name evidence="5" type="ORF">UFOPK1820_00095</name>
    <name evidence="6" type="ORF">UFOPK1960_00338</name>
    <name evidence="7" type="ORF">UFOPK3889_00186</name>
</gene>
<dbReference type="GO" id="GO:0003723">
    <property type="term" value="F:RNA binding"/>
    <property type="evidence" value="ECO:0007669"/>
    <property type="project" value="InterPro"/>
</dbReference>
<accession>A0A6J6IL87</accession>
<name>A0A6J6IL87_9ZZZZ</name>
<dbReference type="AlphaFoldDB" id="A0A6J6IL87"/>
<evidence type="ECO:0000256" key="2">
    <source>
        <dbReference type="ARBA" id="ARBA00022694"/>
    </source>
</evidence>
<dbReference type="InterPro" id="IPR020103">
    <property type="entry name" value="PsdUridine_synth_cat_dom_sf"/>
</dbReference>
<dbReference type="SUPFAM" id="SSF55120">
    <property type="entry name" value="Pseudouridine synthase"/>
    <property type="match status" value="1"/>
</dbReference>
<dbReference type="EMBL" id="CAFBNZ010000017">
    <property type="protein sequence ID" value="CAB4967330.1"/>
    <property type="molecule type" value="Genomic_DNA"/>
</dbReference>
<dbReference type="PANTHER" id="PTHR11142">
    <property type="entry name" value="PSEUDOURIDYLATE SYNTHASE"/>
    <property type="match status" value="1"/>
</dbReference>
<dbReference type="InterPro" id="IPR001406">
    <property type="entry name" value="PsdUridine_synth_TruA"/>
</dbReference>
<dbReference type="Pfam" id="PF01416">
    <property type="entry name" value="PseudoU_synth_1"/>
    <property type="match status" value="1"/>
</dbReference>
<dbReference type="GO" id="GO:0009982">
    <property type="term" value="F:pseudouridine synthase activity"/>
    <property type="evidence" value="ECO:0007669"/>
    <property type="project" value="InterPro"/>
</dbReference>
<feature type="domain" description="Pseudouridine synthase I TruA alpha/beta" evidence="4">
    <location>
        <begin position="136"/>
        <end position="247"/>
    </location>
</feature>
<dbReference type="Gene3D" id="3.30.70.580">
    <property type="entry name" value="Pseudouridine synthase I, catalytic domain, N-terminal subdomain"/>
    <property type="match status" value="1"/>
</dbReference>
<evidence type="ECO:0000256" key="1">
    <source>
        <dbReference type="ARBA" id="ARBA00009375"/>
    </source>
</evidence>
<dbReference type="EMBL" id="CAEZUK010000006">
    <property type="protein sequence ID" value="CAB4589941.1"/>
    <property type="molecule type" value="Genomic_DNA"/>
</dbReference>